<dbReference type="EMBL" id="CP032229">
    <property type="protein sequence ID" value="QBJ91441.1"/>
    <property type="molecule type" value="Genomic_DNA"/>
</dbReference>
<dbReference type="GO" id="GO:0006313">
    <property type="term" value="P:DNA transposition"/>
    <property type="evidence" value="ECO:0007669"/>
    <property type="project" value="InterPro"/>
</dbReference>
<evidence type="ECO:0000313" key="4">
    <source>
        <dbReference type="Proteomes" id="UP000292547"/>
    </source>
</evidence>
<proteinExistence type="predicted"/>
<gene>
    <name evidence="3" type="ORF">D0Z67_14870</name>
</gene>
<feature type="compositionally biased region" description="Basic residues" evidence="1">
    <location>
        <begin position="46"/>
        <end position="63"/>
    </location>
</feature>
<dbReference type="Proteomes" id="UP000292547">
    <property type="component" value="Chromosome"/>
</dbReference>
<dbReference type="GO" id="GO:0003677">
    <property type="term" value="F:DNA binding"/>
    <property type="evidence" value="ECO:0007669"/>
    <property type="project" value="InterPro"/>
</dbReference>
<dbReference type="KEGG" id="sseo:D0Z67_14870"/>
<protein>
    <recommendedName>
        <fullName evidence="2">Transposase IS116/IS110/IS902 C-terminal domain-containing protein</fullName>
    </recommendedName>
</protein>
<evidence type="ECO:0000259" key="2">
    <source>
        <dbReference type="Pfam" id="PF02371"/>
    </source>
</evidence>
<reference evidence="3 4" key="1">
    <citation type="submission" date="2018-08" db="EMBL/GenBank/DDBJ databases">
        <title>The complete genome sequence of Streptomyces seoulensis, a pioneer strain for nickel superoxide dismutase discovery.</title>
        <authorList>
            <person name="Shin J."/>
            <person name="Lee J.-S."/>
            <person name="Lee E.-J."/>
            <person name="Youn H.-D."/>
        </authorList>
    </citation>
    <scope>NUCLEOTIDE SEQUENCE [LARGE SCALE GENOMIC DNA]</scope>
    <source>
        <strain evidence="3 4">KCTC 9819</strain>
    </source>
</reference>
<evidence type="ECO:0000313" key="3">
    <source>
        <dbReference type="EMBL" id="QBJ91441.1"/>
    </source>
</evidence>
<accession>A0A4P6TY28</accession>
<sequence>MAGHDPSPGSSGKIVASTRLRYRGNRSLRHVLRKAAIECGGEHPNPLRRHRGLHSKASRGHHH</sequence>
<keyword evidence="4" id="KW-1185">Reference proteome</keyword>
<name>A0A4P6TY28_STRSO</name>
<dbReference type="AlphaFoldDB" id="A0A4P6TY28"/>
<dbReference type="InterPro" id="IPR003346">
    <property type="entry name" value="Transposase_20"/>
</dbReference>
<feature type="domain" description="Transposase IS116/IS110/IS902 C-terminal" evidence="2">
    <location>
        <begin position="2"/>
        <end position="39"/>
    </location>
</feature>
<organism evidence="3 4">
    <name type="scientific">Streptomyces seoulensis</name>
    <dbReference type="NCBI Taxonomy" id="73044"/>
    <lineage>
        <taxon>Bacteria</taxon>
        <taxon>Bacillati</taxon>
        <taxon>Actinomycetota</taxon>
        <taxon>Actinomycetes</taxon>
        <taxon>Kitasatosporales</taxon>
        <taxon>Streptomycetaceae</taxon>
        <taxon>Streptomyces</taxon>
    </lineage>
</organism>
<evidence type="ECO:0000256" key="1">
    <source>
        <dbReference type="SAM" id="MobiDB-lite"/>
    </source>
</evidence>
<dbReference type="GO" id="GO:0004803">
    <property type="term" value="F:transposase activity"/>
    <property type="evidence" value="ECO:0007669"/>
    <property type="project" value="InterPro"/>
</dbReference>
<feature type="region of interest" description="Disordered" evidence="1">
    <location>
        <begin position="38"/>
        <end position="63"/>
    </location>
</feature>
<dbReference type="Pfam" id="PF02371">
    <property type="entry name" value="Transposase_20"/>
    <property type="match status" value="1"/>
</dbReference>